<name>A0A075G3Q0_9ARCH</name>
<dbReference type="PANTHER" id="PTHR43232:SF2">
    <property type="entry name" value="MOLYBDENUM COFACTOR BIOSYNTHESIS PROTEIN B"/>
    <property type="match status" value="1"/>
</dbReference>
<dbReference type="InterPro" id="IPR001453">
    <property type="entry name" value="MoaB/Mog_dom"/>
</dbReference>
<evidence type="ECO:0000313" key="2">
    <source>
        <dbReference type="EMBL" id="AIE98675.1"/>
    </source>
</evidence>
<dbReference type="Gene3D" id="3.40.980.10">
    <property type="entry name" value="MoaB/Mog-like domain"/>
    <property type="match status" value="1"/>
</dbReference>
<proteinExistence type="predicted"/>
<sequence>MTVHDKHRHNSPKSVRISLITVSTSRYTKKLNSREYKDESMTIATKLLINARHNVVKETLVKDDPQLIRNILLNIVYEDNIDVIFTMGGTGITKNDVTIETVRPLFDKEIEGFGETFRMVSYQTIGTPAYLTRATAGTLNGKVIYCLPGSPDAVKTALEMIIPELTHTVYVATS</sequence>
<reference evidence="2" key="1">
    <citation type="journal article" date="2014" name="Genome Biol. Evol.">
        <title>Pangenome evidence for extensive interdomain horizontal transfer affecting lineage core and shell genes in uncultured planktonic thaumarchaeota and euryarchaeota.</title>
        <authorList>
            <person name="Deschamps P."/>
            <person name="Zivanovic Y."/>
            <person name="Moreira D."/>
            <person name="Rodriguez-Valera F."/>
            <person name="Lopez-Garcia P."/>
        </authorList>
    </citation>
    <scope>NUCLEOTIDE SEQUENCE</scope>
</reference>
<dbReference type="CDD" id="cd00886">
    <property type="entry name" value="MogA_MoaB"/>
    <property type="match status" value="1"/>
</dbReference>
<dbReference type="InterPro" id="IPR012245">
    <property type="entry name" value="MoaB"/>
</dbReference>
<dbReference type="AlphaFoldDB" id="A0A075G3Q0"/>
<feature type="domain" description="MoaB/Mog" evidence="1">
    <location>
        <begin position="18"/>
        <end position="168"/>
    </location>
</feature>
<dbReference type="SMART" id="SM00852">
    <property type="entry name" value="MoCF_biosynth"/>
    <property type="match status" value="1"/>
</dbReference>
<dbReference type="NCBIfam" id="TIGR00177">
    <property type="entry name" value="molyb_syn"/>
    <property type="match status" value="1"/>
</dbReference>
<dbReference type="SUPFAM" id="SSF53218">
    <property type="entry name" value="Molybdenum cofactor biosynthesis proteins"/>
    <property type="match status" value="1"/>
</dbReference>
<dbReference type="InterPro" id="IPR036425">
    <property type="entry name" value="MoaB/Mog-like_dom_sf"/>
</dbReference>
<accession>A0A075G3Q0</accession>
<dbReference type="FunFam" id="3.40.980.10:FF:000006">
    <property type="entry name" value="Molybdenum cofactor biosynthesis protein B"/>
    <property type="match status" value="1"/>
</dbReference>
<dbReference type="PANTHER" id="PTHR43232">
    <property type="entry name" value="MOLYBDENUM COFACTOR BIOSYNTHESIS PROTEIN B"/>
    <property type="match status" value="1"/>
</dbReference>
<dbReference type="Pfam" id="PF00994">
    <property type="entry name" value="MoCF_biosynth"/>
    <property type="match status" value="1"/>
</dbReference>
<organism evidence="2">
    <name type="scientific">uncultured marine thaumarchaeote KM3_06_C02</name>
    <dbReference type="NCBI Taxonomy" id="1455976"/>
    <lineage>
        <taxon>Archaea</taxon>
        <taxon>Nitrososphaerota</taxon>
        <taxon>environmental samples</taxon>
    </lineage>
</organism>
<dbReference type="GO" id="GO:0005829">
    <property type="term" value="C:cytosol"/>
    <property type="evidence" value="ECO:0007669"/>
    <property type="project" value="TreeGrafter"/>
</dbReference>
<dbReference type="EMBL" id="KF900541">
    <property type="protein sequence ID" value="AIE98675.1"/>
    <property type="molecule type" value="Genomic_DNA"/>
</dbReference>
<evidence type="ECO:0000259" key="1">
    <source>
        <dbReference type="SMART" id="SM00852"/>
    </source>
</evidence>
<dbReference type="GO" id="GO:0006777">
    <property type="term" value="P:Mo-molybdopterin cofactor biosynthetic process"/>
    <property type="evidence" value="ECO:0007669"/>
    <property type="project" value="InterPro"/>
</dbReference>
<dbReference type="PIRSF" id="PIRSF006443">
    <property type="entry name" value="MoaB"/>
    <property type="match status" value="1"/>
</dbReference>
<gene>
    <name evidence="2" type="primary">moaB</name>
</gene>
<protein>
    <submittedName>
        <fullName evidence="2">Molybdenum cofactor biosynthesis subunit (MoaB)</fullName>
    </submittedName>
</protein>